<dbReference type="OrthoDB" id="10242616at2759"/>
<proteinExistence type="predicted"/>
<evidence type="ECO:0008006" key="4">
    <source>
        <dbReference type="Google" id="ProtNLM"/>
    </source>
</evidence>
<keyword evidence="1" id="KW-0732">Signal</keyword>
<feature type="signal peptide" evidence="1">
    <location>
        <begin position="1"/>
        <end position="24"/>
    </location>
</feature>
<evidence type="ECO:0000313" key="3">
    <source>
        <dbReference type="Proteomes" id="UP000475862"/>
    </source>
</evidence>
<accession>A0A6G0SVF7</accession>
<feature type="chain" id="PRO_5026337288" description="DUF4371 domain-containing protein" evidence="1">
    <location>
        <begin position="25"/>
        <end position="421"/>
    </location>
</feature>
<sequence length="421" mass="50495">MYKLPKIDACVILLSSLIGTPAICNTSSSQCQKEITKKQLDLEQIVCVEKNLSKEPQITCNLFEDDTNLDNKKIDTIISNMNDDVMKLENDLNEDYWFKPPKIEEITTFFKYHPIQITITNFNSEKLYKRKDKTCRKWVTYSKSQQLFFCSIYLAFHRQLENNFYKGVIDFKQMYQKLEEHEKSKTHSAAVESFIIQSKNADIKTLWCTKSFSFDIFETITIRFIIKCRFSFDIFETITRDSLLNFSFDIFETITSRFIIKCRFSFDIFETITISFIIKCRFSFDIFETITIRFIIKCRFSFDIFETITIRFIIKCRFSFDIFETITIRFIIKCRFSFDIFETITIRFIIKCRFSFDIFETITIRFIIKCRFSFDIFETITIRFIIKYRFSFDIFETITIRFIIKCRLKSAFRQDALCPAT</sequence>
<keyword evidence="3" id="KW-1185">Reference proteome</keyword>
<evidence type="ECO:0000313" key="2">
    <source>
        <dbReference type="EMBL" id="KAE9521944.1"/>
    </source>
</evidence>
<dbReference type="EMBL" id="VYZN01001834">
    <property type="protein sequence ID" value="KAE9521944.1"/>
    <property type="molecule type" value="Genomic_DNA"/>
</dbReference>
<organism evidence="2 3">
    <name type="scientific">Aphis glycines</name>
    <name type="common">Soybean aphid</name>
    <dbReference type="NCBI Taxonomy" id="307491"/>
    <lineage>
        <taxon>Eukaryota</taxon>
        <taxon>Metazoa</taxon>
        <taxon>Ecdysozoa</taxon>
        <taxon>Arthropoda</taxon>
        <taxon>Hexapoda</taxon>
        <taxon>Insecta</taxon>
        <taxon>Pterygota</taxon>
        <taxon>Neoptera</taxon>
        <taxon>Paraneoptera</taxon>
        <taxon>Hemiptera</taxon>
        <taxon>Sternorrhyncha</taxon>
        <taxon>Aphidomorpha</taxon>
        <taxon>Aphidoidea</taxon>
        <taxon>Aphididae</taxon>
        <taxon>Aphidini</taxon>
        <taxon>Aphis</taxon>
        <taxon>Aphis</taxon>
    </lineage>
</organism>
<dbReference type="Proteomes" id="UP000475862">
    <property type="component" value="Unassembled WGS sequence"/>
</dbReference>
<evidence type="ECO:0000256" key="1">
    <source>
        <dbReference type="SAM" id="SignalP"/>
    </source>
</evidence>
<gene>
    <name evidence="2" type="ORF">AGLY_017678</name>
</gene>
<comment type="caution">
    <text evidence="2">The sequence shown here is derived from an EMBL/GenBank/DDBJ whole genome shotgun (WGS) entry which is preliminary data.</text>
</comment>
<dbReference type="AlphaFoldDB" id="A0A6G0SVF7"/>
<protein>
    <recommendedName>
        <fullName evidence="4">DUF4371 domain-containing protein</fullName>
    </recommendedName>
</protein>
<name>A0A6G0SVF7_APHGL</name>
<reference evidence="2 3" key="1">
    <citation type="submission" date="2019-08" db="EMBL/GenBank/DDBJ databases">
        <title>The genome of the soybean aphid Biotype 1, its phylome, world population structure and adaptation to the North American continent.</title>
        <authorList>
            <person name="Giordano R."/>
            <person name="Donthu R.K."/>
            <person name="Hernandez A.G."/>
            <person name="Wright C.L."/>
            <person name="Zimin A.V."/>
        </authorList>
    </citation>
    <scope>NUCLEOTIDE SEQUENCE [LARGE SCALE GENOMIC DNA]</scope>
    <source>
        <tissue evidence="2">Whole aphids</tissue>
    </source>
</reference>